<evidence type="ECO:0000313" key="6">
    <source>
        <dbReference type="EMBL" id="RKI03376.1"/>
    </source>
</evidence>
<evidence type="ECO:0000256" key="3">
    <source>
        <dbReference type="ARBA" id="ARBA00022553"/>
    </source>
</evidence>
<evidence type="ECO:0000259" key="5">
    <source>
        <dbReference type="PROSITE" id="PS50075"/>
    </source>
</evidence>
<dbReference type="Pfam" id="PF00501">
    <property type="entry name" value="AMP-binding"/>
    <property type="match status" value="3"/>
</dbReference>
<dbReference type="InterPro" id="IPR025110">
    <property type="entry name" value="AMP-bd_C"/>
</dbReference>
<dbReference type="Gene3D" id="3.40.50.150">
    <property type="entry name" value="Vaccinia Virus protein VP39"/>
    <property type="match status" value="1"/>
</dbReference>
<dbReference type="SUPFAM" id="SSF56801">
    <property type="entry name" value="Acetyl-CoA synthetase-like"/>
    <property type="match status" value="3"/>
</dbReference>
<comment type="caution">
    <text evidence="6">The sequence shown here is derived from an EMBL/GenBank/DDBJ whole genome shotgun (WGS) entry which is preliminary data.</text>
</comment>
<accession>A0ABX9QF96</accession>
<sequence length="3541" mass="386270">MSKARDRLASLSPEQQDELMRKLREKNAQTRQQAIPPRPKGAASEPLSFAQQRLWFLDQMDPGSTTYNLPAAVRLEGALDVAALERGFAELARRHESLRTTFEPGADGAGVQVIAGASTQVLEQVDLTGVPSGQREHEARQLAVTELRKPFELSTGPLLRATLAKLGDTEHLLVLSMHHSVSDGWSMGVLIRELTLLYAAFSRGLPSPLPEPVLQYADFARWQRDWLKGEVLETQLTHWKAQLEGVPRILELPTDRPRPPIQSFRGASHPVRLPRDVSEALKALGKTTGATPFMVLLAGFAALLQRYSGQDDFCIGTPIAGRNRAELEGLIGFFVNTLVLRVRPENATSFQELIAQVKATTVKAYAHQDLPFEKLADTLQTERDLSRSPLFQVLFTLQNAPMPQVSQPGLTLRGVEVETTASKFDLSLSFTDGPEGFTGTVDYSTDLFDRATIARMMEHLKSLLAELVANPMRAVGGAALISSEERKQLLVTWNDTREQLHHAPNVHRLFEEQVERTPEAPAATFGDQHLTYRELNARANRLAHHLRALGVQAETRVGIFLERSLDVPIAMLAILKAGGAFVPMEPSHPPARLAFLLEDAAIPLVITRGDTVPPAKEGLRRLCLTADAEAIAQKPDTAPDVEVGEDQLAYVIYTSGSTGTPKGALLLHKGLANTALAAARAQHFHANSRVLQFASPSFDASVWEVFSTLLAGACLVLASRDELLPEQPLRQLLESQAVTAATLTPSVLAQLSEAGLPRLESLVSAGEALPPATAQRWSQGRTLLNAYGPTEVTVCASISGPVDSQRISLGRPFPNVQLYVLDSRLQPVPLGALGELYVGGIGLARGYLSRPALTAERFLPNPFASSPGERLYRTGDRVRFRSDGELEFLGRMDAQAKLRGIRIEPGELEAVLRAHPSVEQVAALVREDVPGEKRLVAYVVARADHPLDLDALRSFLKDRLPEVLQPSAFVPLTALPVTTTGKRDLRALPAPEGLALQGAFIPPEGTLELRLAGLWTPLLGVARVGRHDSFFDLGGHSLLATQLVSRVREAFGIELPLPVLFEHPTLAGLAGKLSELLHEAPASTGPALVAVPRGDGLPLSFAQQRLWFIDQLEPGSALYNIPAAVRLEGALEVSALEQAFRELIRRHEALRTTFPTRNGQPVQHIAAPAPLSLRHLQLPPTEDTAREQHLRQLLTEESQRPFDLAHGPLLRTLLVTLAPEQHVLLLTMHHIVSDGWSMGVLIRELTSLYSAFRDGLPSPLPALPIQYADYSAWQRDGQHGEVLEAQRAYWLRQLAEAPGALDLPTDHPRSATPSSQGATHPVHLSGSLSTALRKLGQGEGATPFMVMLAAFQALLARHAGQDDVCIGTPIAGRRRAELEGLLGCFVNTLVLRARPQAHLSFRELLAQVRETTLGAYANQDLPFEQVVDAVQPPRQLGRSPLFQAMFVLQNTPDADLNVPGLTLRSLPLEGRPSTFELTLSLKETADGIDGFIEYRSDLFEPATIGQLATHFQRLLEAAVANPDQSLHDLPLLSNDERRQLLATWNDPRTAPSAPSLLHRPFEEQVLRTPDAVALSWGERALTYAVLEQKAHQLAHHLMSLGVAPDVRVALCIEPSPEWIIGLLGILKAGGVYAPLDPRLPARRLGSLRQQLSPRVLLTTTALNDVVPAGPGVTLCLDASTALLAEAPTTAPVLALHPEHAAYVIFTSGSTGEPKGVVVEHRAAAHTLRQSVRDYDLRPGDRLLQWAAPGFDVSVQEVFSALGTGATLVLAPRQFIGEELHAFLRTQAVTTLTLTASALATLPDEALPALRSLVVGGESCPTELMERWARDGRRFVNQYGPTEATIAATSATCVPGSGAPPLGRPFPGTTVYVLDAKLDPVPRGVRGELFIGGEGLARGYLGHPESTAGRFLPHPFASTPGARLYRTGDLVRLRTDGQLEFHGRTDAQVKLRGVRIEPGEIESALTAHASVAQAAVVVRELRPGDKRLVAYVVAHPDHPLDLDALRAFLKDRLPEALQPSAFVPLTALPVTPSGKRDLQALPAPDGLALQGTFVPPEGPEEHRLAELWGSLLGVTRVGRHDSFFDLGGHSLLATQLVSRVREAFGVDLPLRALFEHPTLAGFAAHLAKGTGATGLAKAPPILPVSRDAKLPLSFAQQRLWFIDQLDPGTSAFNIPTAVRLQGELKVPALERALQELFHRHEALRTTFLSEEGRPFQVIQPPRESLLARMDLQSTPESERDASTQRLLQQEGQRPFDLAKGPLLRSVLVTLAPEHHVLLLTMHHIVSDGWSMGVLIRELIALYAAFRDGLPSPLPALSLQYADYAAWQHDWLRGEVLEAQLSWWKEALSGAPQTLELPGDAPRPLTPTGRGAQYEAAMPPALSRALDALGRQEGATPFMVLLAAFNTLMARYSGQRDLLIGTDVANRSLAETEGMLGFFINQLVLRARVDGDPTVRELIARTRESSLSAYAHQDVPFEELVRVLNPARNDGRAPLFQVKFTLQHAPTRAMTLPGLKLEPVTLETHAAKLDLLVVVGHGEDGLRGTWEYNTDLFTHDTVARMAGHFQTLLEGFAATPEARVSALTLLSDAERHQVVTAWGGPRLDFRADDCFAQRFEAQVERTPDAVAVTYEDEQLTYRELNLRANQLAWRLRGMGVRPDGRAALFLHRSLELVVGMLGILKAGGAYVPLDPETPTERLSAILEEAEVAVILSQDALSEALPETGARVLYLDSEWDGIVRRGRPENPPPVATPGNLAYVIYTSGSTGRPKGVAVEHRQLSAYTAGVLERMPALPGASFATVSTIAADLGNTMVFPALGTGGNLHVLSRDRVTSPEDFAAYFERHGIDCLKIVPSHLAALMSAAKPEQVLPRRLLVLGGEASSREWIERIQRLRPGCEILNHYGPTETTVGSLTWPVPVTGLPNRPNIPTGFPLPGEQVLVLDAHLQPVPVGIAGELCIGGVGVARGYLGRPDLSAERFIPNPHAPEPGGRLYRTGDLARRLKDGAVEFLGRIDDQVKIRGFRVETGEVEAVLRQHPDVREAVVLAREVAPGDRRLAAWVVPTPQRAATVQGHKRYVLPNKLAVAQLNRNETDYIYKEVFELQAYLRHGVTLNDGDCIFDVGSNIGLFSVFANQVCHAPRIFAFEPNPTVHAILSVNLALHAHHPTVFDCGVAAEEGTAEFTFFPGFSLLSGFHADAETEKSVVKAYMLNQENASPEQLAGLAESADDLLEERFEARTFTARLRTLSDIIDEHAVETIDLLKVNVEKSELQVLQGLREEHWGRIRQMVVEIDVKENVEPITELVRQHGFDLVVDQDVLLSGTQLCYLYAIRPSDKGRLVPQTSPDAHLRKLSPRTAPPFLTQADVTRWLGDKLPPYMVPSVVMMLEAMPLTANGKVDRQALPTPVGTSDERPYVAPRNQTEEKLARICAELLNLPRMGIHDDFFELGGHSLLGTQVVSRIRAAFGAELRLRDLFDTPTVAGLAQRIVDLRAGQVEEGRLEDLLAELEGMSPDEVQALLAAEESPEDSAEQAPNDDAAVRRKVSHE</sequence>
<dbReference type="NCBIfam" id="TIGR01733">
    <property type="entry name" value="AA-adenyl-dom"/>
    <property type="match status" value="3"/>
</dbReference>
<dbReference type="Gene3D" id="1.10.1200.10">
    <property type="entry name" value="ACP-like"/>
    <property type="match status" value="2"/>
</dbReference>
<dbReference type="NCBIfam" id="TIGR01444">
    <property type="entry name" value="fkbM_fam"/>
    <property type="match status" value="1"/>
</dbReference>
<dbReference type="InterPro" id="IPR020845">
    <property type="entry name" value="AMP-binding_CS"/>
</dbReference>
<evidence type="ECO:0000256" key="2">
    <source>
        <dbReference type="ARBA" id="ARBA00022450"/>
    </source>
</evidence>
<feature type="region of interest" description="Disordered" evidence="4">
    <location>
        <begin position="3511"/>
        <end position="3541"/>
    </location>
</feature>
<dbReference type="PANTHER" id="PTHR45527">
    <property type="entry name" value="NONRIBOSOMAL PEPTIDE SYNTHETASE"/>
    <property type="match status" value="1"/>
</dbReference>
<dbReference type="Gene3D" id="3.30.559.30">
    <property type="entry name" value="Nonribosomal peptide synthetase, condensation domain"/>
    <property type="match status" value="3"/>
</dbReference>
<dbReference type="InterPro" id="IPR029063">
    <property type="entry name" value="SAM-dependent_MTases_sf"/>
</dbReference>
<dbReference type="SUPFAM" id="SSF53335">
    <property type="entry name" value="S-adenosyl-L-methionine-dependent methyltransferases"/>
    <property type="match status" value="1"/>
</dbReference>
<keyword evidence="3" id="KW-0597">Phosphoprotein</keyword>
<dbReference type="SUPFAM" id="SSF52777">
    <property type="entry name" value="CoA-dependent acyltransferases"/>
    <property type="match status" value="6"/>
</dbReference>
<dbReference type="PROSITE" id="PS00012">
    <property type="entry name" value="PHOSPHOPANTETHEINE"/>
    <property type="match status" value="3"/>
</dbReference>
<evidence type="ECO:0000313" key="7">
    <source>
        <dbReference type="Proteomes" id="UP000278907"/>
    </source>
</evidence>
<dbReference type="InterPro" id="IPR029058">
    <property type="entry name" value="AB_hydrolase_fold"/>
</dbReference>
<dbReference type="EMBL" id="RAWI01000178">
    <property type="protein sequence ID" value="RKI03376.1"/>
    <property type="molecule type" value="Genomic_DNA"/>
</dbReference>
<dbReference type="Pfam" id="PF00668">
    <property type="entry name" value="Condensation"/>
    <property type="match status" value="3"/>
</dbReference>
<feature type="region of interest" description="Disordered" evidence="4">
    <location>
        <begin position="1"/>
        <end position="46"/>
    </location>
</feature>
<dbReference type="InterPro" id="IPR010071">
    <property type="entry name" value="AA_adenyl_dom"/>
</dbReference>
<feature type="region of interest" description="Disordered" evidence="4">
    <location>
        <begin position="1300"/>
        <end position="1323"/>
    </location>
</feature>
<dbReference type="PANTHER" id="PTHR45527:SF1">
    <property type="entry name" value="FATTY ACID SYNTHASE"/>
    <property type="match status" value="1"/>
</dbReference>
<dbReference type="PROSITE" id="PS50075">
    <property type="entry name" value="CARRIER"/>
    <property type="match status" value="3"/>
</dbReference>
<feature type="domain" description="Carrier" evidence="5">
    <location>
        <begin position="2054"/>
        <end position="2129"/>
    </location>
</feature>
<dbReference type="Pfam" id="PF13193">
    <property type="entry name" value="AMP-binding_C"/>
    <property type="match status" value="2"/>
</dbReference>
<dbReference type="InterPro" id="IPR023213">
    <property type="entry name" value="CAT-like_dom_sf"/>
</dbReference>
<dbReference type="InterPro" id="IPR001242">
    <property type="entry name" value="Condensation_dom"/>
</dbReference>
<evidence type="ECO:0000256" key="4">
    <source>
        <dbReference type="SAM" id="MobiDB-lite"/>
    </source>
</evidence>
<proteinExistence type="predicted"/>
<dbReference type="Pfam" id="PF05050">
    <property type="entry name" value="Methyltransf_21"/>
    <property type="match status" value="1"/>
</dbReference>
<dbReference type="SMART" id="SM01294">
    <property type="entry name" value="PKS_PP_betabranch"/>
    <property type="match status" value="1"/>
</dbReference>
<dbReference type="InterPro" id="IPR000873">
    <property type="entry name" value="AMP-dep_synth/lig_dom"/>
</dbReference>
<dbReference type="Gene3D" id="3.40.50.1820">
    <property type="entry name" value="alpha/beta hydrolase"/>
    <property type="match status" value="1"/>
</dbReference>
<dbReference type="InterPro" id="IPR006162">
    <property type="entry name" value="Ppantetheine_attach_site"/>
</dbReference>
<keyword evidence="2" id="KW-0596">Phosphopantetheine</keyword>
<comment type="cofactor">
    <cofactor evidence="1">
        <name>pantetheine 4'-phosphate</name>
        <dbReference type="ChEBI" id="CHEBI:47942"/>
    </cofactor>
</comment>
<organism evidence="6 7">
    <name type="scientific">Corallococcus praedator</name>
    <dbReference type="NCBI Taxonomy" id="2316724"/>
    <lineage>
        <taxon>Bacteria</taxon>
        <taxon>Pseudomonadati</taxon>
        <taxon>Myxococcota</taxon>
        <taxon>Myxococcia</taxon>
        <taxon>Myxococcales</taxon>
        <taxon>Cystobacterineae</taxon>
        <taxon>Myxococcaceae</taxon>
        <taxon>Corallococcus</taxon>
    </lineage>
</organism>
<dbReference type="CDD" id="cd19531">
    <property type="entry name" value="LCL_NRPS-like"/>
    <property type="match status" value="3"/>
</dbReference>
<dbReference type="Gene3D" id="3.40.50.980">
    <property type="match status" value="6"/>
</dbReference>
<dbReference type="Pfam" id="PF00550">
    <property type="entry name" value="PP-binding"/>
    <property type="match status" value="3"/>
</dbReference>
<dbReference type="InterPro" id="IPR020806">
    <property type="entry name" value="PKS_PP-bd"/>
</dbReference>
<reference evidence="6 7" key="1">
    <citation type="submission" date="2018-09" db="EMBL/GenBank/DDBJ databases">
        <authorList>
            <person name="Livingstone P.G."/>
            <person name="Whitworth D.E."/>
        </authorList>
    </citation>
    <scope>NUCLEOTIDE SEQUENCE [LARGE SCALE GENOMIC DNA]</scope>
    <source>
        <strain evidence="6 7">CA031B</strain>
    </source>
</reference>
<protein>
    <submittedName>
        <fullName evidence="6">Amino acid adenylation domain-containing protein</fullName>
    </submittedName>
</protein>
<dbReference type="RefSeq" id="WP_120630771.1">
    <property type="nucleotide sequence ID" value="NZ_RAWI01000178.1"/>
</dbReference>
<dbReference type="InterPro" id="IPR036736">
    <property type="entry name" value="ACP-like_sf"/>
</dbReference>
<dbReference type="Gene3D" id="2.30.38.10">
    <property type="entry name" value="Luciferase, Domain 3"/>
    <property type="match status" value="3"/>
</dbReference>
<dbReference type="PROSITE" id="PS00455">
    <property type="entry name" value="AMP_BINDING"/>
    <property type="match status" value="3"/>
</dbReference>
<keyword evidence="7" id="KW-1185">Reference proteome</keyword>
<dbReference type="SUPFAM" id="SSF47336">
    <property type="entry name" value="ACP-like"/>
    <property type="match status" value="3"/>
</dbReference>
<dbReference type="InterPro" id="IPR006342">
    <property type="entry name" value="FkbM_mtfrase"/>
</dbReference>
<name>A0ABX9QF96_9BACT</name>
<evidence type="ECO:0000256" key="1">
    <source>
        <dbReference type="ARBA" id="ARBA00001957"/>
    </source>
</evidence>
<gene>
    <name evidence="6" type="ORF">D7Y13_22185</name>
</gene>
<dbReference type="CDD" id="cd05930">
    <property type="entry name" value="A_NRPS"/>
    <property type="match status" value="2"/>
</dbReference>
<dbReference type="InterPro" id="IPR009081">
    <property type="entry name" value="PP-bd_ACP"/>
</dbReference>
<dbReference type="InterPro" id="IPR045851">
    <property type="entry name" value="AMP-bd_C_sf"/>
</dbReference>
<dbReference type="NCBIfam" id="NF003417">
    <property type="entry name" value="PRK04813.1"/>
    <property type="match status" value="4"/>
</dbReference>
<dbReference type="SMART" id="SM00823">
    <property type="entry name" value="PKS_PP"/>
    <property type="match status" value="3"/>
</dbReference>
<feature type="domain" description="Carrier" evidence="5">
    <location>
        <begin position="3411"/>
        <end position="3486"/>
    </location>
</feature>
<dbReference type="Proteomes" id="UP000278907">
    <property type="component" value="Unassembled WGS sequence"/>
</dbReference>
<dbReference type="Gene3D" id="3.30.300.30">
    <property type="match status" value="4"/>
</dbReference>
<feature type="compositionally biased region" description="Basic and acidic residues" evidence="4">
    <location>
        <begin position="18"/>
        <end position="28"/>
    </location>
</feature>
<dbReference type="Gene3D" id="3.30.559.10">
    <property type="entry name" value="Chloramphenicol acetyltransferase-like domain"/>
    <property type="match status" value="3"/>
</dbReference>
<feature type="domain" description="Carrier" evidence="5">
    <location>
        <begin position="1002"/>
        <end position="1077"/>
    </location>
</feature>